<evidence type="ECO:0000256" key="7">
    <source>
        <dbReference type="ARBA" id="ARBA00023065"/>
    </source>
</evidence>
<evidence type="ECO:0000256" key="9">
    <source>
        <dbReference type="ARBA" id="ARBA00023303"/>
    </source>
</evidence>
<dbReference type="Pfam" id="PF01741">
    <property type="entry name" value="MscL"/>
    <property type="match status" value="1"/>
</dbReference>
<dbReference type="PRINTS" id="PR01264">
    <property type="entry name" value="MECHCHANNEL"/>
</dbReference>
<dbReference type="InterPro" id="IPR019823">
    <property type="entry name" value="Mechanosensitive_channel_CS"/>
</dbReference>
<protein>
    <submittedName>
        <fullName evidence="11">Large-conductance mechanosensitive channel</fullName>
    </submittedName>
</protein>
<evidence type="ECO:0000256" key="3">
    <source>
        <dbReference type="ARBA" id="ARBA00022448"/>
    </source>
</evidence>
<evidence type="ECO:0000256" key="4">
    <source>
        <dbReference type="ARBA" id="ARBA00022475"/>
    </source>
</evidence>
<dbReference type="InterPro" id="IPR036019">
    <property type="entry name" value="MscL_channel"/>
</dbReference>
<reference evidence="11" key="1">
    <citation type="submission" date="2018-06" db="EMBL/GenBank/DDBJ databases">
        <authorList>
            <person name="Zhirakovskaya E."/>
        </authorList>
    </citation>
    <scope>NUCLEOTIDE SEQUENCE</scope>
</reference>
<comment type="subcellular location">
    <subcellularLocation>
        <location evidence="1">Cell membrane</location>
        <topology evidence="1">Multi-pass membrane protein</topology>
    </subcellularLocation>
</comment>
<dbReference type="PROSITE" id="PS01327">
    <property type="entry name" value="MSCL"/>
    <property type="match status" value="1"/>
</dbReference>
<dbReference type="InterPro" id="IPR037673">
    <property type="entry name" value="MSC/AndL"/>
</dbReference>
<dbReference type="HAMAP" id="MF_00115">
    <property type="entry name" value="MscL"/>
    <property type="match status" value="1"/>
</dbReference>
<gene>
    <name evidence="11" type="ORF">MNBD_CHLOROFLEXI01-45</name>
</gene>
<dbReference type="InterPro" id="IPR001185">
    <property type="entry name" value="MS_channel"/>
</dbReference>
<dbReference type="SUPFAM" id="SSF81330">
    <property type="entry name" value="Gated mechanosensitive channel"/>
    <property type="match status" value="1"/>
</dbReference>
<evidence type="ECO:0000256" key="10">
    <source>
        <dbReference type="SAM" id="Phobius"/>
    </source>
</evidence>
<keyword evidence="7" id="KW-0406">Ion transport</keyword>
<dbReference type="PANTHER" id="PTHR30266">
    <property type="entry name" value="MECHANOSENSITIVE CHANNEL MSCL"/>
    <property type="match status" value="1"/>
</dbReference>
<feature type="transmembrane region" description="Helical" evidence="10">
    <location>
        <begin position="12"/>
        <end position="31"/>
    </location>
</feature>
<feature type="transmembrane region" description="Helical" evidence="10">
    <location>
        <begin position="69"/>
        <end position="87"/>
    </location>
</feature>
<accession>A0A3B0VM71</accession>
<dbReference type="GO" id="GO:0005886">
    <property type="term" value="C:plasma membrane"/>
    <property type="evidence" value="ECO:0007669"/>
    <property type="project" value="UniProtKB-SubCell"/>
</dbReference>
<evidence type="ECO:0000256" key="2">
    <source>
        <dbReference type="ARBA" id="ARBA00007254"/>
    </source>
</evidence>
<keyword evidence="6 10" id="KW-1133">Transmembrane helix</keyword>
<keyword evidence="4" id="KW-1003">Cell membrane</keyword>
<name>A0A3B0VM71_9ZZZZ</name>
<evidence type="ECO:0000256" key="8">
    <source>
        <dbReference type="ARBA" id="ARBA00023136"/>
    </source>
</evidence>
<dbReference type="EMBL" id="UOEU01000434">
    <property type="protein sequence ID" value="VAW33256.1"/>
    <property type="molecule type" value="Genomic_DNA"/>
</dbReference>
<comment type="similarity">
    <text evidence="2">Belongs to the MscL family.</text>
</comment>
<keyword evidence="8 10" id="KW-0472">Membrane</keyword>
<dbReference type="PANTHER" id="PTHR30266:SF2">
    <property type="entry name" value="LARGE-CONDUCTANCE MECHANOSENSITIVE CHANNEL"/>
    <property type="match status" value="1"/>
</dbReference>
<evidence type="ECO:0000313" key="11">
    <source>
        <dbReference type="EMBL" id="VAW33256.1"/>
    </source>
</evidence>
<keyword evidence="3" id="KW-0813">Transport</keyword>
<dbReference type="AlphaFoldDB" id="A0A3B0VM71"/>
<dbReference type="NCBIfam" id="NF001843">
    <property type="entry name" value="PRK00567.1-4"/>
    <property type="match status" value="1"/>
</dbReference>
<keyword evidence="9" id="KW-0407">Ion channel</keyword>
<dbReference type="Gene3D" id="1.10.1200.120">
    <property type="entry name" value="Large-conductance mechanosensitive channel, MscL, domain 1"/>
    <property type="match status" value="1"/>
</dbReference>
<keyword evidence="5 10" id="KW-0812">Transmembrane</keyword>
<organism evidence="11">
    <name type="scientific">hydrothermal vent metagenome</name>
    <dbReference type="NCBI Taxonomy" id="652676"/>
    <lineage>
        <taxon>unclassified sequences</taxon>
        <taxon>metagenomes</taxon>
        <taxon>ecological metagenomes</taxon>
    </lineage>
</organism>
<dbReference type="NCBIfam" id="TIGR00220">
    <property type="entry name" value="mscL"/>
    <property type="match status" value="1"/>
</dbReference>
<evidence type="ECO:0000256" key="5">
    <source>
        <dbReference type="ARBA" id="ARBA00022692"/>
    </source>
</evidence>
<evidence type="ECO:0000256" key="6">
    <source>
        <dbReference type="ARBA" id="ARBA00022989"/>
    </source>
</evidence>
<dbReference type="GO" id="GO:0008381">
    <property type="term" value="F:mechanosensitive monoatomic ion channel activity"/>
    <property type="evidence" value="ECO:0007669"/>
    <property type="project" value="InterPro"/>
</dbReference>
<sequence length="122" mass="12841">MVQEFKAFVTKGNVLDLAVAVIIGGAFGAIITSLVNDIIMPLIGAILGGVDFTTLAIEVGDASITYGNFIQAIINFLIIAFVIFMIVRQANKLKAEEPPAPPAGPSAEDLLGEIRDLLKAKS</sequence>
<evidence type="ECO:0000256" key="1">
    <source>
        <dbReference type="ARBA" id="ARBA00004651"/>
    </source>
</evidence>
<proteinExistence type="inferred from homology"/>